<protein>
    <submittedName>
        <fullName evidence="1">12762_t:CDS:1</fullName>
    </submittedName>
</protein>
<organism evidence="1 2">
    <name type="scientific">Acaulospora colombiana</name>
    <dbReference type="NCBI Taxonomy" id="27376"/>
    <lineage>
        <taxon>Eukaryota</taxon>
        <taxon>Fungi</taxon>
        <taxon>Fungi incertae sedis</taxon>
        <taxon>Mucoromycota</taxon>
        <taxon>Glomeromycotina</taxon>
        <taxon>Glomeromycetes</taxon>
        <taxon>Diversisporales</taxon>
        <taxon>Acaulosporaceae</taxon>
        <taxon>Acaulospora</taxon>
    </lineage>
</organism>
<sequence>MELAGGVDRLNSEPCLVAISKEPAESRKLSRLTLPSLTPSPFMMVPVRGGMCPVQRHAMKKQRILPVLRSRKNRQKAIQVLKWFEKRLPNETEDEAGKIAEEFRKLARDVGDFYDRFQTKTSNVSIPSILKNTIEGCSEEIRAKLGFLCAAIGAGCLLPGATSFFESSGDPQVKIAGSLSA</sequence>
<name>A0ACA9QPH5_9GLOM</name>
<evidence type="ECO:0000313" key="1">
    <source>
        <dbReference type="EMBL" id="CAG8759834.1"/>
    </source>
</evidence>
<reference evidence="1" key="1">
    <citation type="submission" date="2021-06" db="EMBL/GenBank/DDBJ databases">
        <authorList>
            <person name="Kallberg Y."/>
            <person name="Tangrot J."/>
            <person name="Rosling A."/>
        </authorList>
    </citation>
    <scope>NUCLEOTIDE SEQUENCE</scope>
    <source>
        <strain evidence="1">CL356</strain>
    </source>
</reference>
<dbReference type="Proteomes" id="UP000789525">
    <property type="component" value="Unassembled WGS sequence"/>
</dbReference>
<evidence type="ECO:0000313" key="2">
    <source>
        <dbReference type="Proteomes" id="UP000789525"/>
    </source>
</evidence>
<keyword evidence="2" id="KW-1185">Reference proteome</keyword>
<feature type="non-terminal residue" evidence="1">
    <location>
        <position position="181"/>
    </location>
</feature>
<gene>
    <name evidence="1" type="ORF">ACOLOM_LOCUS13144</name>
</gene>
<dbReference type="EMBL" id="CAJVPT010058133">
    <property type="protein sequence ID" value="CAG8759834.1"/>
    <property type="molecule type" value="Genomic_DNA"/>
</dbReference>
<proteinExistence type="predicted"/>
<comment type="caution">
    <text evidence="1">The sequence shown here is derived from an EMBL/GenBank/DDBJ whole genome shotgun (WGS) entry which is preliminary data.</text>
</comment>
<accession>A0ACA9QPH5</accession>